<dbReference type="Gene3D" id="3.40.50.20">
    <property type="match status" value="1"/>
</dbReference>
<dbReference type="GO" id="GO:0046872">
    <property type="term" value="F:metal ion binding"/>
    <property type="evidence" value="ECO:0007669"/>
    <property type="project" value="InterPro"/>
</dbReference>
<dbReference type="AlphaFoldDB" id="A0A7C7ZEF5"/>
<name>A0A7C7ZEF5_9ARCH</name>
<comment type="caution">
    <text evidence="3">The sequence shown here is derived from an EMBL/GenBank/DDBJ whole genome shotgun (WGS) entry which is preliminary data.</text>
</comment>
<dbReference type="EMBL" id="DUAV01000029">
    <property type="protein sequence ID" value="HIG63796.1"/>
    <property type="molecule type" value="Genomic_DNA"/>
</dbReference>
<dbReference type="InterPro" id="IPR013815">
    <property type="entry name" value="ATP_grasp_subdomain_1"/>
</dbReference>
<dbReference type="Gene3D" id="3.30.470.20">
    <property type="entry name" value="ATP-grasp fold, B domain"/>
    <property type="match status" value="1"/>
</dbReference>
<reference evidence="4" key="1">
    <citation type="journal article" date="2019" name="bioRxiv">
        <title>Genome diversification in globally distributed novel marine Proteobacteria is linked to environmental adaptation.</title>
        <authorList>
            <person name="Zhou Z."/>
            <person name="Tran P.Q."/>
            <person name="Kieft K."/>
            <person name="Anantharaman K."/>
        </authorList>
    </citation>
    <scope>NUCLEOTIDE SEQUENCE [LARGE SCALE GENOMIC DNA]</scope>
</reference>
<dbReference type="InterPro" id="IPR003806">
    <property type="entry name" value="ATP-grasp_PylC-type"/>
</dbReference>
<dbReference type="Proteomes" id="UP000589516">
    <property type="component" value="Unassembled WGS sequence"/>
</dbReference>
<keyword evidence="1" id="KW-0547">Nucleotide-binding</keyword>
<accession>A0A7C7ZEF5</accession>
<protein>
    <submittedName>
        <fullName evidence="3">ATP-grasp domain-containing protein</fullName>
    </submittedName>
</protein>
<evidence type="ECO:0000313" key="3">
    <source>
        <dbReference type="EMBL" id="HIG63796.1"/>
    </source>
</evidence>
<dbReference type="InterPro" id="IPR011761">
    <property type="entry name" value="ATP-grasp"/>
</dbReference>
<feature type="non-terminal residue" evidence="3">
    <location>
        <position position="1"/>
    </location>
</feature>
<dbReference type="GO" id="GO:0005524">
    <property type="term" value="F:ATP binding"/>
    <property type="evidence" value="ECO:0007669"/>
    <property type="project" value="UniProtKB-UniRule"/>
</dbReference>
<dbReference type="PROSITE" id="PS50975">
    <property type="entry name" value="ATP_GRASP"/>
    <property type="match status" value="1"/>
</dbReference>
<dbReference type="InterPro" id="IPR036291">
    <property type="entry name" value="NAD(P)-bd_dom_sf"/>
</dbReference>
<feature type="domain" description="ATP-grasp" evidence="2">
    <location>
        <begin position="114"/>
        <end position="302"/>
    </location>
</feature>
<evidence type="ECO:0000313" key="4">
    <source>
        <dbReference type="Proteomes" id="UP000589516"/>
    </source>
</evidence>
<dbReference type="Gene3D" id="3.30.1490.20">
    <property type="entry name" value="ATP-grasp fold, A domain"/>
    <property type="match status" value="1"/>
</dbReference>
<evidence type="ECO:0000259" key="2">
    <source>
        <dbReference type="PROSITE" id="PS50975"/>
    </source>
</evidence>
<keyword evidence="1" id="KW-0067">ATP-binding</keyword>
<gene>
    <name evidence="3" type="ORF">EYQ16_04700</name>
</gene>
<dbReference type="Pfam" id="PF02655">
    <property type="entry name" value="ATP-grasp_3"/>
    <property type="match status" value="1"/>
</dbReference>
<organism evidence="3 4">
    <name type="scientific">Marine Group III euryarchaeote</name>
    <dbReference type="NCBI Taxonomy" id="2173149"/>
    <lineage>
        <taxon>Archaea</taxon>
        <taxon>Methanobacteriati</taxon>
        <taxon>Thermoplasmatota</taxon>
        <taxon>Thermoplasmata</taxon>
        <taxon>Candidatus Thermoprofundales</taxon>
    </lineage>
</organism>
<dbReference type="SUPFAM" id="SSF51735">
    <property type="entry name" value="NAD(P)-binding Rossmann-fold domains"/>
    <property type="match status" value="1"/>
</dbReference>
<evidence type="ECO:0000256" key="1">
    <source>
        <dbReference type="PROSITE-ProRule" id="PRU00409"/>
    </source>
</evidence>
<dbReference type="SUPFAM" id="SSF56059">
    <property type="entry name" value="Glutathione synthetase ATP-binding domain-like"/>
    <property type="match status" value="1"/>
</dbReference>
<proteinExistence type="predicted"/>
<sequence length="345" mass="37639">PMRVLVTGIGGNIGMDLARSLRQAGHAIVGTDMDPRNLLIGRQVADAVHPAPPARDPGYYDALNAIIADEGIELVLCNPDGELGLVSPQRDHLAAPLFALPESLVATFLDKGRTVKFLDGLAATPRTLAVRTAVDLARAFEKLELPLWLRAASGAGGRGSILVRELDEATAWLHYWRERRWKWLVQEYLPGRNFNWTGILWEGELITSGSSERLDYLMAAAAVSGITGNIRTGRTLHDERLNVIGAAICERLDGSGAVSVDLREDRDGNPLVTEINARFAARPWLYTGAGANFAAAIVELVEGRRPQMSQFDAPQAGMLEIRQVDAEPVIIPEAELDNYRFSTES</sequence>